<dbReference type="InterPro" id="IPR001509">
    <property type="entry name" value="Epimerase_deHydtase"/>
</dbReference>
<dbReference type="InterPro" id="IPR010099">
    <property type="entry name" value="SDR39U1"/>
</dbReference>
<dbReference type="PANTHER" id="PTHR11092">
    <property type="entry name" value="SUGAR NUCLEOTIDE EPIMERASE RELATED"/>
    <property type="match status" value="1"/>
</dbReference>
<dbReference type="Pfam" id="PF01370">
    <property type="entry name" value="Epimerase"/>
    <property type="match status" value="1"/>
</dbReference>
<dbReference type="CDD" id="cd05242">
    <property type="entry name" value="SDR_a8"/>
    <property type="match status" value="1"/>
</dbReference>
<dbReference type="RefSeq" id="XP_031565120.1">
    <property type="nucleotide sequence ID" value="XM_031709260.1"/>
</dbReference>
<dbReference type="InterPro" id="IPR013549">
    <property type="entry name" value="DUF1731"/>
</dbReference>
<dbReference type="PANTHER" id="PTHR11092:SF0">
    <property type="entry name" value="EPIMERASE FAMILY PROTEIN SDR39U1"/>
    <property type="match status" value="1"/>
</dbReference>
<dbReference type="InterPro" id="IPR036291">
    <property type="entry name" value="NAD(P)-bd_dom_sf"/>
</dbReference>
<proteinExistence type="predicted"/>
<dbReference type="Gene3D" id="3.40.50.720">
    <property type="entry name" value="NAD(P)-binding Rossmann-like Domain"/>
    <property type="match status" value="1"/>
</dbReference>
<accession>A0A6P8IF16</accession>
<dbReference type="KEGG" id="aten:116300387"/>
<dbReference type="Proteomes" id="UP000515163">
    <property type="component" value="Unplaced"/>
</dbReference>
<evidence type="ECO:0000313" key="4">
    <source>
        <dbReference type="RefSeq" id="XP_031565120.1"/>
    </source>
</evidence>
<sequence length="330" mass="36381">MQALWKSRIYLTKRPPKDAIQTLIRFRCLSSSNQKNMKVVIGGGTGFVGKRLKNTLKAKGYDVQIISRTKGVGKITWDEVSASGLPDCTAVVNLAGENILNPLRRWNEKYEEDIRRSRVDTTKLLAEKIAAAENPPKVFVSSSAVGYYPPSETAEYTEDTPPSDQDTLTCLCRDWEASAELPESCKTRLATVRIGVVLGKEGGIVQQTIWPFWLGVGGVVGSGNQAFPWIHVQDICDIIVFAIENDHVTGVLNGVAPEISTNRDYTNQLASALHRPAIFPVPAFMINAVFGSVRGMIMLQGQKVIPKRTLKLGYSFKFPDLKSAIENAIR</sequence>
<feature type="domain" description="NAD-dependent epimerase/dehydratase" evidence="1">
    <location>
        <begin position="39"/>
        <end position="245"/>
    </location>
</feature>
<dbReference type="NCBIfam" id="TIGR01777">
    <property type="entry name" value="yfcH"/>
    <property type="match status" value="1"/>
</dbReference>
<name>A0A6P8IF16_ACTTE</name>
<keyword evidence="3" id="KW-1185">Reference proteome</keyword>
<dbReference type="Pfam" id="PF08338">
    <property type="entry name" value="DUF1731"/>
    <property type="match status" value="1"/>
</dbReference>
<dbReference type="SUPFAM" id="SSF51735">
    <property type="entry name" value="NAD(P)-binding Rossmann-fold domains"/>
    <property type="match status" value="1"/>
</dbReference>
<dbReference type="GeneID" id="116300387"/>
<evidence type="ECO:0000313" key="3">
    <source>
        <dbReference type="Proteomes" id="UP000515163"/>
    </source>
</evidence>
<dbReference type="InParanoid" id="A0A6P8IF16"/>
<gene>
    <name evidence="4" type="primary">LOC116300387</name>
</gene>
<reference evidence="4" key="1">
    <citation type="submission" date="2025-08" db="UniProtKB">
        <authorList>
            <consortium name="RefSeq"/>
        </authorList>
    </citation>
    <scope>IDENTIFICATION</scope>
    <source>
        <tissue evidence="4">Tentacle</tissue>
    </source>
</reference>
<evidence type="ECO:0000259" key="2">
    <source>
        <dbReference type="Pfam" id="PF08338"/>
    </source>
</evidence>
<feature type="domain" description="DUF1731" evidence="2">
    <location>
        <begin position="281"/>
        <end position="327"/>
    </location>
</feature>
<dbReference type="AlphaFoldDB" id="A0A6P8IF16"/>
<organism evidence="3 4">
    <name type="scientific">Actinia tenebrosa</name>
    <name type="common">Australian red waratah sea anemone</name>
    <dbReference type="NCBI Taxonomy" id="6105"/>
    <lineage>
        <taxon>Eukaryota</taxon>
        <taxon>Metazoa</taxon>
        <taxon>Cnidaria</taxon>
        <taxon>Anthozoa</taxon>
        <taxon>Hexacorallia</taxon>
        <taxon>Actiniaria</taxon>
        <taxon>Actiniidae</taxon>
        <taxon>Actinia</taxon>
    </lineage>
</organism>
<dbReference type="FunCoup" id="A0A6P8IF16">
    <property type="interactions" value="590"/>
</dbReference>
<dbReference type="OrthoDB" id="276721at2759"/>
<evidence type="ECO:0000259" key="1">
    <source>
        <dbReference type="Pfam" id="PF01370"/>
    </source>
</evidence>
<protein>
    <submittedName>
        <fullName evidence="4">Epimerase family protein SDR39U1-like</fullName>
    </submittedName>
</protein>